<evidence type="ECO:0000313" key="2">
    <source>
        <dbReference type="Proteomes" id="UP000070544"/>
    </source>
</evidence>
<keyword evidence="2" id="KW-1185">Reference proteome</keyword>
<reference evidence="1 2" key="1">
    <citation type="journal article" date="2015" name="Genome Biol. Evol.">
        <title>Phylogenomic analyses indicate that early fungi evolved digesting cell walls of algal ancestors of land plants.</title>
        <authorList>
            <person name="Chang Y."/>
            <person name="Wang S."/>
            <person name="Sekimoto S."/>
            <person name="Aerts A.L."/>
            <person name="Choi C."/>
            <person name="Clum A."/>
            <person name="LaButti K.M."/>
            <person name="Lindquist E.A."/>
            <person name="Yee Ngan C."/>
            <person name="Ohm R.A."/>
            <person name="Salamov A.A."/>
            <person name="Grigoriev I.V."/>
            <person name="Spatafora J.W."/>
            <person name="Berbee M.L."/>
        </authorList>
    </citation>
    <scope>NUCLEOTIDE SEQUENCE [LARGE SCALE GENOMIC DNA]</scope>
    <source>
        <strain evidence="1 2">JEL478</strain>
    </source>
</reference>
<accession>A0A139A5N2</accession>
<protein>
    <submittedName>
        <fullName evidence="1">Uncharacterized protein</fullName>
    </submittedName>
</protein>
<organism evidence="1 2">
    <name type="scientific">Gonapodya prolifera (strain JEL478)</name>
    <name type="common">Monoblepharis prolifera</name>
    <dbReference type="NCBI Taxonomy" id="1344416"/>
    <lineage>
        <taxon>Eukaryota</taxon>
        <taxon>Fungi</taxon>
        <taxon>Fungi incertae sedis</taxon>
        <taxon>Chytridiomycota</taxon>
        <taxon>Chytridiomycota incertae sedis</taxon>
        <taxon>Monoblepharidomycetes</taxon>
        <taxon>Monoblepharidales</taxon>
        <taxon>Gonapodyaceae</taxon>
        <taxon>Gonapodya</taxon>
    </lineage>
</organism>
<dbReference type="EMBL" id="KQ965797">
    <property type="protein sequence ID" value="KXS11713.1"/>
    <property type="molecule type" value="Genomic_DNA"/>
</dbReference>
<dbReference type="AlphaFoldDB" id="A0A139A5N2"/>
<dbReference type="Proteomes" id="UP000070544">
    <property type="component" value="Unassembled WGS sequence"/>
</dbReference>
<sequence length="452" mass="49091">MSFEIVFASSCDIQLCTMTAPSLSKAAIASFSEQVGGSDASVFFRLGGAFETELEERPGIAELGRKFRAKVWWCWSLNFYLEPSFDIIVQLQKQPVIANSSFKSVLVDKPAITSNLFIQHVEHVERLDHGKDCRSDGAYGRFDLSENNAPHLWANKRCSCRSSLGRERRGNAQDGLVQCLPKVNLVGAGLVPKLRARLRVWFSHFDVAKRAGGGRSSGGFGLCPGRNQPEQQRWDSRSGSFLKLNVYLSGVGAGAVAIISPPGGSGFQSGASKEGKTGPAAPNGPQWWAVILAVLARAKAWTPKMIVGCVITGRASDDPISTKSTYSCKMKPLSRYPLPRPRASAALAKQECSRIVSHAAWFRNEVGQPKCAGAATQMREGVVLWDIGRRSQQREQVVGCRRVVIRAQLTPLSLTFSATKSTPGPTHTAANCHSAGRPLKIPTLWFHHSSSG</sequence>
<name>A0A139A5N2_GONPJ</name>
<evidence type="ECO:0000313" key="1">
    <source>
        <dbReference type="EMBL" id="KXS11713.1"/>
    </source>
</evidence>
<proteinExistence type="predicted"/>
<gene>
    <name evidence="1" type="ORF">M427DRAFT_147581</name>
</gene>